<dbReference type="Proteomes" id="UP001164506">
    <property type="component" value="Chromosome"/>
</dbReference>
<dbReference type="EMBL" id="CP084204">
    <property type="protein sequence ID" value="UZX25815.1"/>
    <property type="molecule type" value="Genomic_DNA"/>
</dbReference>
<dbReference type="GeneID" id="95605006"/>
<proteinExistence type="predicted"/>
<accession>A0ABY6R6X8</accession>
<organism evidence="1 2">
    <name type="scientific">Streptomyces tanashiensis</name>
    <dbReference type="NCBI Taxonomy" id="67367"/>
    <lineage>
        <taxon>Bacteria</taxon>
        <taxon>Bacillati</taxon>
        <taxon>Actinomycetota</taxon>
        <taxon>Actinomycetes</taxon>
        <taxon>Kitasatosporales</taxon>
        <taxon>Streptomycetaceae</taxon>
        <taxon>Streptomyces</taxon>
    </lineage>
</organism>
<dbReference type="InterPro" id="IPR038417">
    <property type="entry name" value="Alpga-gal_N_sf"/>
</dbReference>
<dbReference type="Gene3D" id="2.70.98.60">
    <property type="entry name" value="alpha-galactosidase from lactobacil brevis"/>
    <property type="match status" value="1"/>
</dbReference>
<sequence>MPVTLPPVTFDADSGLAVLRTPNSLYALRLASDGGPRHLYWGPPLDTGTLAEVPDVVSPAASSFEADAADDGLAPQSGARLGPAGLRVRFADELDQVHSGAVLVRHGIGPRLPAGDHASSLIRLRRVGP</sequence>
<dbReference type="RefSeq" id="WP_267260112.1">
    <property type="nucleotide sequence ID" value="NZ_CP084204.1"/>
</dbReference>
<protein>
    <submittedName>
        <fullName evidence="1">GH36 C-terminal domain-containing protein</fullName>
    </submittedName>
</protein>
<keyword evidence="2" id="KW-1185">Reference proteome</keyword>
<evidence type="ECO:0000313" key="1">
    <source>
        <dbReference type="EMBL" id="UZX25815.1"/>
    </source>
</evidence>
<name>A0ABY6R6X8_9ACTN</name>
<gene>
    <name evidence="1" type="ORF">LDH80_36235</name>
</gene>
<reference evidence="1" key="1">
    <citation type="submission" date="2021-09" db="EMBL/GenBank/DDBJ databases">
        <title>Complete genome sequence and metabolic characterization of Streptomyces tanashiensis DSM 731 the producer of antibacterial Kalafungin and diverse secondary metabolites.</title>
        <authorList>
            <person name="Abbasi M.N."/>
            <person name="Anwar M.N."/>
            <person name="Alam K."/>
            <person name="Shoaib M."/>
            <person name="Lin Z."/>
            <person name="Hayat M."/>
            <person name="Ali M.I."/>
            <person name="Malik H.M.T."/>
            <person name="Ahmed I."/>
            <person name="Li A."/>
            <person name="Hailong Wang H."/>
            <person name="Zhang Y."/>
        </authorList>
    </citation>
    <scope>NUCLEOTIDE SEQUENCE</scope>
    <source>
        <strain evidence="1">Kala</strain>
    </source>
</reference>
<evidence type="ECO:0000313" key="2">
    <source>
        <dbReference type="Proteomes" id="UP001164506"/>
    </source>
</evidence>